<dbReference type="Proteomes" id="UP000375525">
    <property type="component" value="Unassembled WGS sequence"/>
</dbReference>
<name>A0A5E7I3H9_PSEFL</name>
<organism evidence="1 2">
    <name type="scientific">Pseudomonas fluorescens</name>
    <dbReference type="NCBI Taxonomy" id="294"/>
    <lineage>
        <taxon>Bacteria</taxon>
        <taxon>Pseudomonadati</taxon>
        <taxon>Pseudomonadota</taxon>
        <taxon>Gammaproteobacteria</taxon>
        <taxon>Pseudomonadales</taxon>
        <taxon>Pseudomonadaceae</taxon>
        <taxon>Pseudomonas</taxon>
    </lineage>
</organism>
<accession>A0A5E7I3H9</accession>
<evidence type="ECO:0000313" key="1">
    <source>
        <dbReference type="EMBL" id="VVO70968.1"/>
    </source>
</evidence>
<dbReference type="InterPro" id="IPR025534">
    <property type="entry name" value="DUF4420"/>
</dbReference>
<evidence type="ECO:0000313" key="2">
    <source>
        <dbReference type="Proteomes" id="UP000375525"/>
    </source>
</evidence>
<dbReference type="OrthoDB" id="2808696at2"/>
<protein>
    <recommendedName>
        <fullName evidence="3">PD-(D/E)XK motif protein</fullName>
    </recommendedName>
</protein>
<reference evidence="1 2" key="1">
    <citation type="submission" date="2019-09" db="EMBL/GenBank/DDBJ databases">
        <authorList>
            <person name="Chandra G."/>
            <person name="Truman W A."/>
        </authorList>
    </citation>
    <scope>NUCLEOTIDE SEQUENCE [LARGE SCALE GENOMIC DNA]</scope>
    <source>
        <strain evidence="1">PS880</strain>
    </source>
</reference>
<dbReference type="Pfam" id="PF14390">
    <property type="entry name" value="DUF4420"/>
    <property type="match status" value="1"/>
</dbReference>
<evidence type="ECO:0008006" key="3">
    <source>
        <dbReference type="Google" id="ProtNLM"/>
    </source>
</evidence>
<dbReference type="EMBL" id="CABVIH010000005">
    <property type="protein sequence ID" value="VVO70968.1"/>
    <property type="molecule type" value="Genomic_DNA"/>
</dbReference>
<dbReference type="AlphaFoldDB" id="A0A5E7I3H9"/>
<gene>
    <name evidence="1" type="ORF">PS880_01306</name>
</gene>
<sequence length="337" mass="37263">MALVTEEEMQAIWRPLAGNSLDEGWRSIALAECGGCRLRAARSSPGNEEALLIGFPSLKLPAMNQLPNGHGFRVEKATLGEVGRGLNWLALVRQPAGSLDLFSSMVVDVLTTVQASSDAKEELLFQLYLGRIRAWQDFMRRGREGLSAEEELGLFGELSLLSQLIEAGMPLYNSVDAWKGPLDGLHDFELGSGSIEVKTTIASEGFPACIDSLEQLDDSLRYPFFLAGVKLHLSEEGKNLVQHIDLLRQGFYSDPAALSAFDNCLVHGGYLDTHQNRYTRAFALTELVIHRVDENFPRLTPFNTPLGVLRVRYEIDLGLVQSQRTSLDQALQELGVF</sequence>
<proteinExistence type="predicted"/>
<dbReference type="RefSeq" id="WP_150779072.1">
    <property type="nucleotide sequence ID" value="NZ_CABVIH010000005.1"/>
</dbReference>